<keyword evidence="3" id="KW-0472">Membrane</keyword>
<dbReference type="OrthoDB" id="5419542at2759"/>
<feature type="region of interest" description="Disordered" evidence="2">
    <location>
        <begin position="35"/>
        <end position="87"/>
    </location>
</feature>
<sequence length="381" mass="42741">MTIWDLGSSPSRLIALFTASMDKYNELAFPSRTKLSRTQTSDGNLTPSRSATTPITGKRAHRHYPHRHHHHHHHHFRDKSGPQSATAIQPSFTFGEYGHSKGSWSLGGTPEDSVPVSRRESLTPGVEGKVARRPPTAEENAQAYEKARLRNDELRATLNNLSTQSTITTRRLDETYYSILEKVSTLQSSIHALKELTEHVSRLRDDYEQDTSQLEAEMNAQIDALDGIEAQADRINALQGRVKEGRAKVDALGNRLEDVRAKVETWEKREGEWQSRTSRRLTIIWGTILGIILVLLLAFFFPFKHIFRSGGPPIIPKHPNDTCSGPDVPDENALGAPQSQLFYETNPWSLSAAVSSTKSANARATDANAWEQRIFRAFDEL</sequence>
<dbReference type="STRING" id="1328760.A0A165HNS6"/>
<feature type="coiled-coil region" evidence="1">
    <location>
        <begin position="193"/>
        <end position="224"/>
    </location>
</feature>
<name>A0A165HNS6_XYLHT</name>
<keyword evidence="1" id="KW-0175">Coiled coil</keyword>
<protein>
    <submittedName>
        <fullName evidence="4">Uncharacterized protein</fullName>
    </submittedName>
</protein>
<evidence type="ECO:0000313" key="4">
    <source>
        <dbReference type="EMBL" id="KZF23783.1"/>
    </source>
</evidence>
<dbReference type="OMA" id="KSRHERD"/>
<dbReference type="EMBL" id="KV407457">
    <property type="protein sequence ID" value="KZF23783.1"/>
    <property type="molecule type" value="Genomic_DNA"/>
</dbReference>
<evidence type="ECO:0000256" key="3">
    <source>
        <dbReference type="SAM" id="Phobius"/>
    </source>
</evidence>
<feature type="compositionally biased region" description="Polar residues" evidence="2">
    <location>
        <begin position="36"/>
        <end position="55"/>
    </location>
</feature>
<accession>A0A165HNS6</accession>
<gene>
    <name evidence="4" type="ORF">L228DRAFT_267748</name>
</gene>
<evidence type="ECO:0000256" key="1">
    <source>
        <dbReference type="SAM" id="Coils"/>
    </source>
</evidence>
<keyword evidence="3" id="KW-1133">Transmembrane helix</keyword>
<dbReference type="Proteomes" id="UP000076632">
    <property type="component" value="Unassembled WGS sequence"/>
</dbReference>
<evidence type="ECO:0000313" key="5">
    <source>
        <dbReference type="Proteomes" id="UP000076632"/>
    </source>
</evidence>
<keyword evidence="5" id="KW-1185">Reference proteome</keyword>
<feature type="transmembrane region" description="Helical" evidence="3">
    <location>
        <begin position="283"/>
        <end position="303"/>
    </location>
</feature>
<dbReference type="InParanoid" id="A0A165HNS6"/>
<evidence type="ECO:0000256" key="2">
    <source>
        <dbReference type="SAM" id="MobiDB-lite"/>
    </source>
</evidence>
<dbReference type="AlphaFoldDB" id="A0A165HNS6"/>
<feature type="region of interest" description="Disordered" evidence="2">
    <location>
        <begin position="103"/>
        <end position="141"/>
    </location>
</feature>
<keyword evidence="3" id="KW-0812">Transmembrane</keyword>
<feature type="compositionally biased region" description="Basic residues" evidence="2">
    <location>
        <begin position="58"/>
        <end position="77"/>
    </location>
</feature>
<organism evidence="4 5">
    <name type="scientific">Xylona heveae (strain CBS 132557 / TC161)</name>
    <dbReference type="NCBI Taxonomy" id="1328760"/>
    <lineage>
        <taxon>Eukaryota</taxon>
        <taxon>Fungi</taxon>
        <taxon>Dikarya</taxon>
        <taxon>Ascomycota</taxon>
        <taxon>Pezizomycotina</taxon>
        <taxon>Xylonomycetes</taxon>
        <taxon>Xylonales</taxon>
        <taxon>Xylonaceae</taxon>
        <taxon>Xylona</taxon>
    </lineage>
</organism>
<proteinExistence type="predicted"/>
<dbReference type="GeneID" id="28900164"/>
<reference evidence="4 5" key="1">
    <citation type="journal article" date="2016" name="Fungal Biol.">
        <title>The genome of Xylona heveae provides a window into fungal endophytism.</title>
        <authorList>
            <person name="Gazis R."/>
            <person name="Kuo A."/>
            <person name="Riley R."/>
            <person name="LaButti K."/>
            <person name="Lipzen A."/>
            <person name="Lin J."/>
            <person name="Amirebrahimi M."/>
            <person name="Hesse C.N."/>
            <person name="Spatafora J.W."/>
            <person name="Henrissat B."/>
            <person name="Hainaut M."/>
            <person name="Grigoriev I.V."/>
            <person name="Hibbett D.S."/>
        </authorList>
    </citation>
    <scope>NUCLEOTIDE SEQUENCE [LARGE SCALE GENOMIC DNA]</scope>
    <source>
        <strain evidence="4 5">TC161</strain>
    </source>
</reference>
<dbReference type="RefSeq" id="XP_018189338.1">
    <property type="nucleotide sequence ID" value="XM_018335027.1"/>
</dbReference>